<gene>
    <name evidence="3" type="ORF">HB662_10585</name>
</gene>
<dbReference type="Pfam" id="PF12849">
    <property type="entry name" value="PBP_like_2"/>
    <property type="match status" value="1"/>
</dbReference>
<dbReference type="SUPFAM" id="SSF53850">
    <property type="entry name" value="Periplasmic binding protein-like II"/>
    <property type="match status" value="1"/>
</dbReference>
<name>A0ABX1EYR5_9PROT</name>
<dbReference type="EMBL" id="JAAVTX010000003">
    <property type="protein sequence ID" value="NKE45226.1"/>
    <property type="molecule type" value="Genomic_DNA"/>
</dbReference>
<keyword evidence="1" id="KW-0732">Signal</keyword>
<comment type="caution">
    <text evidence="3">The sequence shown here is derived from an EMBL/GenBank/DDBJ whole genome shotgun (WGS) entry which is preliminary data.</text>
</comment>
<accession>A0ABX1EYR5</accession>
<proteinExistence type="predicted"/>
<evidence type="ECO:0000313" key="3">
    <source>
        <dbReference type="EMBL" id="NKE45226.1"/>
    </source>
</evidence>
<evidence type="ECO:0000313" key="4">
    <source>
        <dbReference type="Proteomes" id="UP000765160"/>
    </source>
</evidence>
<dbReference type="Proteomes" id="UP000765160">
    <property type="component" value="Unassembled WGS sequence"/>
</dbReference>
<evidence type="ECO:0000256" key="1">
    <source>
        <dbReference type="ARBA" id="ARBA00022729"/>
    </source>
</evidence>
<protein>
    <recommendedName>
        <fullName evidence="2">PBP domain-containing protein</fullName>
    </recommendedName>
</protein>
<feature type="domain" description="PBP" evidence="2">
    <location>
        <begin position="76"/>
        <end position="274"/>
    </location>
</feature>
<dbReference type="Gene3D" id="3.40.190.10">
    <property type="entry name" value="Periplasmic binding protein-like II"/>
    <property type="match status" value="2"/>
</dbReference>
<evidence type="ECO:0000259" key="2">
    <source>
        <dbReference type="Pfam" id="PF12849"/>
    </source>
</evidence>
<reference evidence="3 4" key="1">
    <citation type="submission" date="2020-03" db="EMBL/GenBank/DDBJ databases">
        <title>Roseomonas selenitidurans sp. nov. isolated from soil.</title>
        <authorList>
            <person name="Liu H."/>
        </authorList>
    </citation>
    <scope>NUCLEOTIDE SEQUENCE [LARGE SCALE GENOMIC DNA]</scope>
    <source>
        <strain evidence="3 4">JCM 15073</strain>
    </source>
</reference>
<keyword evidence="4" id="KW-1185">Reference proteome</keyword>
<dbReference type="RefSeq" id="WP_168049693.1">
    <property type="nucleotide sequence ID" value="NZ_JAATJR010000003.1"/>
</dbReference>
<dbReference type="InterPro" id="IPR050811">
    <property type="entry name" value="Phosphate_ABC_transporter"/>
</dbReference>
<dbReference type="InterPro" id="IPR024370">
    <property type="entry name" value="PBP_domain"/>
</dbReference>
<organism evidence="3 4">
    <name type="scientific">Falsiroseomonas frigidaquae</name>
    <dbReference type="NCBI Taxonomy" id="487318"/>
    <lineage>
        <taxon>Bacteria</taxon>
        <taxon>Pseudomonadati</taxon>
        <taxon>Pseudomonadota</taxon>
        <taxon>Alphaproteobacteria</taxon>
        <taxon>Acetobacterales</taxon>
        <taxon>Roseomonadaceae</taxon>
        <taxon>Falsiroseomonas</taxon>
    </lineage>
</organism>
<dbReference type="PANTHER" id="PTHR30570:SF1">
    <property type="entry name" value="PHOSPHATE-BINDING PROTEIN PSTS"/>
    <property type="match status" value="1"/>
</dbReference>
<sequence length="294" mass="30852">MTRFQPTTSPSGAGVPCSGPAPTRRLLLAGLPLLAGPARAMQTMPLRLGGSGMGLAITRMLLDLDGRAGEALGITVLSSLGTSGGLAALSGGRIDLAVVSRDLSPAEISAGLAALPFARTPIGFATRQDTPVDAVTTAQAAALLAGGTREWSQGVPVRLVRRDRSETDWIRAGLSSPILAEAMERAHDRPGLAVAVSDQDNADLLERLPGSFGLTTLGQTLSEYRGLRLLPLDGVAPEVAALQSGRYRMARSIRLAWRRDAPPWVTEFVGFLATPQAGRTLLEFGFEPLTGLRQ</sequence>
<dbReference type="PANTHER" id="PTHR30570">
    <property type="entry name" value="PERIPLASMIC PHOSPHATE BINDING COMPONENT OF PHOSPHATE ABC TRANSPORTER"/>
    <property type="match status" value="1"/>
</dbReference>